<comment type="caution">
    <text evidence="2">The sequence shown here is derived from an EMBL/GenBank/DDBJ whole genome shotgun (WGS) entry which is preliminary data.</text>
</comment>
<proteinExistence type="predicted"/>
<gene>
    <name evidence="2" type="ORF">BCR44DRAFT_32468</name>
</gene>
<evidence type="ECO:0000256" key="1">
    <source>
        <dbReference type="SAM" id="MobiDB-lite"/>
    </source>
</evidence>
<dbReference type="Proteomes" id="UP000193411">
    <property type="component" value="Unassembled WGS sequence"/>
</dbReference>
<accession>A0A1Y2I313</accession>
<name>A0A1Y2I313_9FUNG</name>
<reference evidence="2 3" key="1">
    <citation type="submission" date="2016-07" db="EMBL/GenBank/DDBJ databases">
        <title>Pervasive Adenine N6-methylation of Active Genes in Fungi.</title>
        <authorList>
            <consortium name="DOE Joint Genome Institute"/>
            <person name="Mondo S.J."/>
            <person name="Dannebaum R.O."/>
            <person name="Kuo R.C."/>
            <person name="Labutti K."/>
            <person name="Haridas S."/>
            <person name="Kuo A."/>
            <person name="Salamov A."/>
            <person name="Ahrendt S.R."/>
            <person name="Lipzen A."/>
            <person name="Sullivan W."/>
            <person name="Andreopoulos W.B."/>
            <person name="Clum A."/>
            <person name="Lindquist E."/>
            <person name="Daum C."/>
            <person name="Ramamoorthy G.K."/>
            <person name="Gryganskyi A."/>
            <person name="Culley D."/>
            <person name="Magnuson J.K."/>
            <person name="James T.Y."/>
            <person name="O'Malley M.A."/>
            <person name="Stajich J.E."/>
            <person name="Spatafora J.W."/>
            <person name="Visel A."/>
            <person name="Grigoriev I.V."/>
        </authorList>
    </citation>
    <scope>NUCLEOTIDE SEQUENCE [LARGE SCALE GENOMIC DNA]</scope>
    <source>
        <strain evidence="2 3">PL171</strain>
    </source>
</reference>
<dbReference type="EMBL" id="MCFL01000002">
    <property type="protein sequence ID" value="ORZ41119.1"/>
    <property type="molecule type" value="Genomic_DNA"/>
</dbReference>
<feature type="non-terminal residue" evidence="2">
    <location>
        <position position="101"/>
    </location>
</feature>
<sequence length="101" mass="10567">MSSPHIQLSSPSLKLIRFAMQLPHLIEEQVAAFGCSVEHVAAAQPPTSPRAASHPMTPGRASLPPMDRDARMTSPGMGGGSQAGYMSELAAGVKRRSSVDA</sequence>
<keyword evidence="3" id="KW-1185">Reference proteome</keyword>
<dbReference type="AlphaFoldDB" id="A0A1Y2I313"/>
<protein>
    <submittedName>
        <fullName evidence="2">Uncharacterized protein</fullName>
    </submittedName>
</protein>
<evidence type="ECO:0000313" key="3">
    <source>
        <dbReference type="Proteomes" id="UP000193411"/>
    </source>
</evidence>
<evidence type="ECO:0000313" key="2">
    <source>
        <dbReference type="EMBL" id="ORZ41119.1"/>
    </source>
</evidence>
<organism evidence="2 3">
    <name type="scientific">Catenaria anguillulae PL171</name>
    <dbReference type="NCBI Taxonomy" id="765915"/>
    <lineage>
        <taxon>Eukaryota</taxon>
        <taxon>Fungi</taxon>
        <taxon>Fungi incertae sedis</taxon>
        <taxon>Blastocladiomycota</taxon>
        <taxon>Blastocladiomycetes</taxon>
        <taxon>Blastocladiales</taxon>
        <taxon>Catenariaceae</taxon>
        <taxon>Catenaria</taxon>
    </lineage>
</organism>
<feature type="region of interest" description="Disordered" evidence="1">
    <location>
        <begin position="44"/>
        <end position="84"/>
    </location>
</feature>